<keyword evidence="1" id="KW-0812">Transmembrane</keyword>
<dbReference type="InterPro" id="IPR008509">
    <property type="entry name" value="MOT2/MFSD5"/>
</dbReference>
<evidence type="ECO:0000313" key="4">
    <source>
        <dbReference type="RefSeq" id="XP_029647872.1"/>
    </source>
</evidence>
<dbReference type="PANTHER" id="PTHR23516:SF23">
    <property type="entry name" value="MOLYBDATE-ANION TRANSPORTER"/>
    <property type="match status" value="1"/>
</dbReference>
<feature type="transmembrane region" description="Helical" evidence="1">
    <location>
        <begin position="191"/>
        <end position="214"/>
    </location>
</feature>
<evidence type="ECO:0000313" key="3">
    <source>
        <dbReference type="Proteomes" id="UP000515154"/>
    </source>
</evidence>
<feature type="signal peptide" evidence="2">
    <location>
        <begin position="1"/>
        <end position="25"/>
    </location>
</feature>
<feature type="transmembrane region" description="Helical" evidence="1">
    <location>
        <begin position="282"/>
        <end position="302"/>
    </location>
</feature>
<dbReference type="InterPro" id="IPR036259">
    <property type="entry name" value="MFS_trans_sf"/>
</dbReference>
<keyword evidence="2" id="KW-0732">Signal</keyword>
<feature type="transmembrane region" description="Helical" evidence="1">
    <location>
        <begin position="338"/>
        <end position="360"/>
    </location>
</feature>
<feature type="chain" id="PRO_5028455049" evidence="2">
    <location>
        <begin position="26"/>
        <end position="436"/>
    </location>
</feature>
<dbReference type="Proteomes" id="UP000515154">
    <property type="component" value="Linkage group LG18"/>
</dbReference>
<accession>A0A6P7TCV0</accession>
<feature type="transmembrane region" description="Helical" evidence="1">
    <location>
        <begin position="397"/>
        <end position="417"/>
    </location>
</feature>
<feature type="transmembrane region" description="Helical" evidence="1">
    <location>
        <begin position="103"/>
        <end position="121"/>
    </location>
</feature>
<dbReference type="PANTHER" id="PTHR23516">
    <property type="entry name" value="SAM (S-ADENOSYL METHIONINE) TRANSPORTER"/>
    <property type="match status" value="1"/>
</dbReference>
<keyword evidence="3" id="KW-1185">Reference proteome</keyword>
<feature type="transmembrane region" description="Helical" evidence="1">
    <location>
        <begin position="162"/>
        <end position="185"/>
    </location>
</feature>
<evidence type="ECO:0000256" key="1">
    <source>
        <dbReference type="SAM" id="Phobius"/>
    </source>
</evidence>
<feature type="transmembrane region" description="Helical" evidence="1">
    <location>
        <begin position="127"/>
        <end position="150"/>
    </location>
</feature>
<gene>
    <name evidence="4" type="primary">LOC115221784</name>
</gene>
<dbReference type="CDD" id="cd17487">
    <property type="entry name" value="MFS_MFSD5_like"/>
    <property type="match status" value="1"/>
</dbReference>
<dbReference type="GO" id="GO:0015098">
    <property type="term" value="F:molybdate ion transmembrane transporter activity"/>
    <property type="evidence" value="ECO:0007669"/>
    <property type="project" value="InterPro"/>
</dbReference>
<dbReference type="AlphaFoldDB" id="A0A6P7TCV0"/>
<dbReference type="SUPFAM" id="SSF103473">
    <property type="entry name" value="MFS general substrate transporter"/>
    <property type="match status" value="1"/>
</dbReference>
<keyword evidence="1" id="KW-1133">Transmembrane helix</keyword>
<dbReference type="GO" id="GO:0016020">
    <property type="term" value="C:membrane"/>
    <property type="evidence" value="ECO:0007669"/>
    <property type="project" value="InterPro"/>
</dbReference>
<reference evidence="4" key="1">
    <citation type="submission" date="2025-08" db="UniProtKB">
        <authorList>
            <consortium name="RefSeq"/>
        </authorList>
    </citation>
    <scope>IDENTIFICATION</scope>
</reference>
<dbReference type="Pfam" id="PF05631">
    <property type="entry name" value="MFS_5"/>
    <property type="match status" value="1"/>
</dbReference>
<feature type="transmembrane region" description="Helical" evidence="1">
    <location>
        <begin position="244"/>
        <end position="262"/>
    </location>
</feature>
<keyword evidence="1" id="KW-0472">Membrane</keyword>
<dbReference type="RefSeq" id="XP_029647872.1">
    <property type="nucleotide sequence ID" value="XM_029792012.2"/>
</dbReference>
<dbReference type="Gene3D" id="1.20.1250.20">
    <property type="entry name" value="MFS general substrate transporter like domains"/>
    <property type="match status" value="2"/>
</dbReference>
<feature type="transmembrane region" description="Helical" evidence="1">
    <location>
        <begin position="372"/>
        <end position="391"/>
    </location>
</feature>
<dbReference type="KEGG" id="osn:115221784"/>
<protein>
    <submittedName>
        <fullName evidence="4">Molybdate-anion transporter</fullName>
    </submittedName>
</protein>
<organism evidence="3 4">
    <name type="scientific">Octopus sinensis</name>
    <name type="common">East Asian common octopus</name>
    <dbReference type="NCBI Taxonomy" id="2607531"/>
    <lineage>
        <taxon>Eukaryota</taxon>
        <taxon>Metazoa</taxon>
        <taxon>Spiralia</taxon>
        <taxon>Lophotrochozoa</taxon>
        <taxon>Mollusca</taxon>
        <taxon>Cephalopoda</taxon>
        <taxon>Coleoidea</taxon>
        <taxon>Octopodiformes</taxon>
        <taxon>Octopoda</taxon>
        <taxon>Incirrata</taxon>
        <taxon>Octopodidae</taxon>
        <taxon>Octopus</taxon>
    </lineage>
</organism>
<proteinExistence type="predicted"/>
<feature type="transmembrane region" description="Helical" evidence="1">
    <location>
        <begin position="76"/>
        <end position="96"/>
    </location>
</feature>
<feature type="transmembrane region" description="Helical" evidence="1">
    <location>
        <begin position="314"/>
        <end position="332"/>
    </location>
</feature>
<name>A0A6P7TCV0_9MOLL</name>
<sequence>MSIFLSIFFAFLAICLLLHLHTYNSNKLSSDNLAYHTLQRTYLGGYLLAVAGDWLQGPHLYTLYNSYNFSKHQIELLFVVGFSSALIFGTAIGTFADKLGRKFNCILYGIFYTICCITKHYNNFFVLAVGCILGGVSTCILFSAFESWLIHDFNRQNIDKSLLGNIFSTSVLCNSIVAILMGLVAQLSVDAFGYTTPFEIAACLFFLMIVYITWNWKENYGSQETSVCLSLGNAFQLIKSDYKVLCLGMIQSLFEGSMYVFVLEWTPSLNYAKDFLVIKEPLPYGLIFSIFMLCVMIGSYIFKILSQKMPVESFMRYVLIVSAVSLMVPLAFRHHLFILFAAFLVFEVCVGIFWPSISTLRGKYLKDDTRATVMNIFRIPLNLIVVTILLSNLSHDVIFISCSGSLILSSIFQHFLFNLCQENLDSSPSLNKQQTI</sequence>
<evidence type="ECO:0000256" key="2">
    <source>
        <dbReference type="SAM" id="SignalP"/>
    </source>
</evidence>